<name>A0A4C2AEU0_EUMVA</name>
<dbReference type="EMBL" id="BGZK01003011">
    <property type="protein sequence ID" value="GBP97823.1"/>
    <property type="molecule type" value="Genomic_DNA"/>
</dbReference>
<protein>
    <submittedName>
        <fullName evidence="2">Uncharacterized protein</fullName>
    </submittedName>
</protein>
<keyword evidence="3" id="KW-1185">Reference proteome</keyword>
<feature type="region of interest" description="Disordered" evidence="1">
    <location>
        <begin position="127"/>
        <end position="148"/>
    </location>
</feature>
<comment type="caution">
    <text evidence="2">The sequence shown here is derived from an EMBL/GenBank/DDBJ whole genome shotgun (WGS) entry which is preliminary data.</text>
</comment>
<dbReference type="AlphaFoldDB" id="A0A4C2AEU0"/>
<evidence type="ECO:0000256" key="1">
    <source>
        <dbReference type="SAM" id="MobiDB-lite"/>
    </source>
</evidence>
<feature type="region of interest" description="Disordered" evidence="1">
    <location>
        <begin position="1"/>
        <end position="34"/>
    </location>
</feature>
<sequence length="148" mass="16297">MRSDHRVCRPGPPAPDAPPAAFCSGRGSQTPSYEIPRRDPTATTHIENAMGRVNSSRLSSALLRFIWINGECGIHGFRCRIRQLSYILTAVDRGHSSPHGTTLHASLPMTRNDLLMHARRFQVEQLEGAAHRNSGLTSAQYGPSPSER</sequence>
<evidence type="ECO:0000313" key="3">
    <source>
        <dbReference type="Proteomes" id="UP000299102"/>
    </source>
</evidence>
<accession>A0A4C2AEU0</accession>
<evidence type="ECO:0000313" key="2">
    <source>
        <dbReference type="EMBL" id="GBP97823.1"/>
    </source>
</evidence>
<gene>
    <name evidence="2" type="ORF">EVAR_88116_1</name>
</gene>
<dbReference type="Proteomes" id="UP000299102">
    <property type="component" value="Unassembled WGS sequence"/>
</dbReference>
<feature type="compositionally biased region" description="Polar residues" evidence="1">
    <location>
        <begin position="134"/>
        <end position="148"/>
    </location>
</feature>
<organism evidence="2 3">
    <name type="scientific">Eumeta variegata</name>
    <name type="common">Bagworm moth</name>
    <name type="synonym">Eumeta japonica</name>
    <dbReference type="NCBI Taxonomy" id="151549"/>
    <lineage>
        <taxon>Eukaryota</taxon>
        <taxon>Metazoa</taxon>
        <taxon>Ecdysozoa</taxon>
        <taxon>Arthropoda</taxon>
        <taxon>Hexapoda</taxon>
        <taxon>Insecta</taxon>
        <taxon>Pterygota</taxon>
        <taxon>Neoptera</taxon>
        <taxon>Endopterygota</taxon>
        <taxon>Lepidoptera</taxon>
        <taxon>Glossata</taxon>
        <taxon>Ditrysia</taxon>
        <taxon>Tineoidea</taxon>
        <taxon>Psychidae</taxon>
        <taxon>Oiketicinae</taxon>
        <taxon>Eumeta</taxon>
    </lineage>
</organism>
<reference evidence="2 3" key="1">
    <citation type="journal article" date="2019" name="Commun. Biol.">
        <title>The bagworm genome reveals a unique fibroin gene that provides high tensile strength.</title>
        <authorList>
            <person name="Kono N."/>
            <person name="Nakamura H."/>
            <person name="Ohtoshi R."/>
            <person name="Tomita M."/>
            <person name="Numata K."/>
            <person name="Arakawa K."/>
        </authorList>
    </citation>
    <scope>NUCLEOTIDE SEQUENCE [LARGE SCALE GENOMIC DNA]</scope>
</reference>
<proteinExistence type="predicted"/>